<organism evidence="1 2">
    <name type="scientific">Hydrobacter penzbergensis</name>
    <dbReference type="NCBI Taxonomy" id="1235997"/>
    <lineage>
        <taxon>Bacteria</taxon>
        <taxon>Pseudomonadati</taxon>
        <taxon>Bacteroidota</taxon>
        <taxon>Chitinophagia</taxon>
        <taxon>Chitinophagales</taxon>
        <taxon>Chitinophagaceae</taxon>
        <taxon>Hydrobacter</taxon>
    </lineage>
</organism>
<accession>A0A8X8IEJ1</accession>
<comment type="caution">
    <text evidence="1">The sequence shown here is derived from an EMBL/GenBank/DDBJ whole genome shotgun (WGS) entry which is preliminary data.</text>
</comment>
<gene>
    <name evidence="1" type="ORF">SAMN05444410_101400</name>
</gene>
<evidence type="ECO:0000313" key="2">
    <source>
        <dbReference type="Proteomes" id="UP000198711"/>
    </source>
</evidence>
<reference evidence="1 2" key="1">
    <citation type="submission" date="2016-10" db="EMBL/GenBank/DDBJ databases">
        <authorList>
            <person name="Varghese N."/>
            <person name="Submissions S."/>
        </authorList>
    </citation>
    <scope>NUCLEOTIDE SEQUENCE [LARGE SCALE GENOMIC DNA]</scope>
    <source>
        <strain evidence="1 2">DSM 25353</strain>
    </source>
</reference>
<proteinExistence type="predicted"/>
<evidence type="ECO:0000313" key="1">
    <source>
        <dbReference type="EMBL" id="SDW16768.1"/>
    </source>
</evidence>
<dbReference type="AlphaFoldDB" id="A0A8X8IEJ1"/>
<protein>
    <submittedName>
        <fullName evidence="1">Uncharacterized protein</fullName>
    </submittedName>
</protein>
<dbReference type="Proteomes" id="UP000198711">
    <property type="component" value="Unassembled WGS sequence"/>
</dbReference>
<keyword evidence="2" id="KW-1185">Reference proteome</keyword>
<name>A0A8X8IEJ1_9BACT</name>
<dbReference type="EMBL" id="FNNO01000001">
    <property type="protein sequence ID" value="SDW16768.1"/>
    <property type="molecule type" value="Genomic_DNA"/>
</dbReference>
<sequence>MIAFIKGLYHDLNCRVQRMLNILNSRQYHEDIQKAFVPKTIEYLEELKSLLQAKISGVDLDIDILANNNLYEFNELNELFQTIELYRFEVIANYDVPEIYFNKKIARIYNEIRHLSIPPIITTISNSENYYWAHPVFEIIALPYGEENNLLNLPDLYHEIGHLICKQYPDIVKAKFSPALQQYFNAEIDRSYDEKTHEHYVPFLQNKHKRWEEYWIEEFTCDMIATYLCGPAFAWANMKMSALSNGSNAIFVDSPSHPSDEARMRAVFLMLNKIGFNYECDEIKSSWEQFLNHTNNPKHPDYKYIFPEALLEALTDIVYDYCKGIDLATYNEQIEAHQNPVSKIVNDAWQTLFDNPNEFEKLQAEMIAQIRASL</sequence>